<name>A0A2S4MCM0_9HYPH</name>
<dbReference type="AlphaFoldDB" id="A0A2S4MCM0"/>
<dbReference type="Proteomes" id="UP000236919">
    <property type="component" value="Unassembled WGS sequence"/>
</dbReference>
<dbReference type="InterPro" id="IPR029063">
    <property type="entry name" value="SAM-dependent_MTases_sf"/>
</dbReference>
<gene>
    <name evidence="1" type="ORF">CYD53_10550</name>
</gene>
<evidence type="ECO:0000313" key="1">
    <source>
        <dbReference type="EMBL" id="POR52385.1"/>
    </source>
</evidence>
<sequence length="345" mass="38910">MTDDLDDLRRKLAILSEITDAHNRPSAGALASIARDFDFVRLNTKFFGYELAHRIAQELPDPAATRASIVGLKSKPSTQTDLESDWAAHWIRELHIARIMHRKIWEVCFLLQALHESDLLKPGTRGIGFGVGTEAIPSYLASRGVEVTVTDLPPSSQAAQGWLRTNQWAEGADKLFYPDLVSREDFDRNILFRFEDMNAISPDLEAYDFCWSLCALEHLGSIAKGLAFIENSMATVRPGGIVVHTTEFNFLNDRETIDNWSTVLFQRSHFVEIAARLEAKGHKVKPLDFNVGRKPMDRFIDLPPYLHQMSPEAQRWWGGDERHIKLSIDGFACTCFGLIAEKGQA</sequence>
<dbReference type="SUPFAM" id="SSF53335">
    <property type="entry name" value="S-adenosyl-L-methionine-dependent methyltransferases"/>
    <property type="match status" value="1"/>
</dbReference>
<reference evidence="1 2" key="1">
    <citation type="submission" date="2018-01" db="EMBL/GenBank/DDBJ databases">
        <title>Genomic Encyclopedia of Type Strains, Phase III (KMG-III): the genomes of soil and plant-associated and newly described type strains.</title>
        <authorList>
            <person name="Whitman W."/>
        </authorList>
    </citation>
    <scope>NUCLEOTIDE SEQUENCE [LARGE SCALE GENOMIC DNA]</scope>
    <source>
        <strain evidence="1 2">1131</strain>
    </source>
</reference>
<dbReference type="RefSeq" id="WP_103718015.1">
    <property type="nucleotide sequence ID" value="NZ_PQFZ01000005.1"/>
</dbReference>
<evidence type="ECO:0000313" key="2">
    <source>
        <dbReference type="Proteomes" id="UP000236919"/>
    </source>
</evidence>
<comment type="caution">
    <text evidence="1">The sequence shown here is derived from an EMBL/GenBank/DDBJ whole genome shotgun (WGS) entry which is preliminary data.</text>
</comment>
<proteinExistence type="predicted"/>
<dbReference type="EMBL" id="PQFZ01000005">
    <property type="protein sequence ID" value="POR52385.1"/>
    <property type="molecule type" value="Genomic_DNA"/>
</dbReference>
<accession>A0A2S4MCM0</accession>
<dbReference type="Gene3D" id="3.40.50.150">
    <property type="entry name" value="Vaccinia Virus protein VP39"/>
    <property type="match status" value="1"/>
</dbReference>
<dbReference type="OrthoDB" id="2548453at2"/>
<protein>
    <recommendedName>
        <fullName evidence="3">Methyltransferase family protein</fullName>
    </recommendedName>
</protein>
<evidence type="ECO:0008006" key="3">
    <source>
        <dbReference type="Google" id="ProtNLM"/>
    </source>
</evidence>
<keyword evidence="2" id="KW-1185">Reference proteome</keyword>
<organism evidence="1 2">
    <name type="scientific">Bosea psychrotolerans</name>
    <dbReference type="NCBI Taxonomy" id="1871628"/>
    <lineage>
        <taxon>Bacteria</taxon>
        <taxon>Pseudomonadati</taxon>
        <taxon>Pseudomonadota</taxon>
        <taxon>Alphaproteobacteria</taxon>
        <taxon>Hyphomicrobiales</taxon>
        <taxon>Boseaceae</taxon>
        <taxon>Bosea</taxon>
    </lineage>
</organism>